<evidence type="ECO:0000313" key="2">
    <source>
        <dbReference type="Proteomes" id="UP000184550"/>
    </source>
</evidence>
<organism evidence="1 2">
    <name type="scientific">Planktothrix serta PCC 8927</name>
    <dbReference type="NCBI Taxonomy" id="671068"/>
    <lineage>
        <taxon>Bacteria</taxon>
        <taxon>Bacillati</taxon>
        <taxon>Cyanobacteriota</taxon>
        <taxon>Cyanophyceae</taxon>
        <taxon>Oscillatoriophycideae</taxon>
        <taxon>Oscillatoriales</taxon>
        <taxon>Microcoleaceae</taxon>
        <taxon>Planktothrix</taxon>
    </lineage>
</organism>
<dbReference type="AlphaFoldDB" id="A0A7Z9BL13"/>
<dbReference type="EMBL" id="CZCU02000105">
    <property type="protein sequence ID" value="VXD14829.1"/>
    <property type="molecule type" value="Genomic_DNA"/>
</dbReference>
<keyword evidence="2" id="KW-1185">Reference proteome</keyword>
<reference evidence="1" key="1">
    <citation type="submission" date="2019-10" db="EMBL/GenBank/DDBJ databases">
        <authorList>
            <consortium name="Genoscope - CEA"/>
            <person name="William W."/>
        </authorList>
    </citation>
    <scope>NUCLEOTIDE SEQUENCE [LARGE SCALE GENOMIC DNA]</scope>
    <source>
        <strain evidence="1">BBR_PRJEB10992</strain>
    </source>
</reference>
<gene>
    <name evidence="1" type="ORF">PL8927_320006</name>
</gene>
<dbReference type="Proteomes" id="UP000184550">
    <property type="component" value="Unassembled WGS sequence"/>
</dbReference>
<sequence length="79" mass="9182">MVGIGTYKINLGESMLLLSLRCPELAEGSKYPTLIWWLFFSEREIQCGTYRSPKPPRQLNLLKFQQRCTILKFVKSNLS</sequence>
<comment type="caution">
    <text evidence="1">The sequence shown here is derived from an EMBL/GenBank/DDBJ whole genome shotgun (WGS) entry which is preliminary data.</text>
</comment>
<evidence type="ECO:0000313" key="1">
    <source>
        <dbReference type="EMBL" id="VXD14829.1"/>
    </source>
</evidence>
<accession>A0A7Z9BL13</accession>
<proteinExistence type="predicted"/>
<name>A0A7Z9BL13_9CYAN</name>
<protein>
    <submittedName>
        <fullName evidence="1">Uncharacterized protein</fullName>
    </submittedName>
</protein>